<gene>
    <name evidence="1" type="ORF">IPV69_04670</name>
</gene>
<accession>A0A7M2WYZ8</accession>
<name>A0A7M2WYZ8_9BACT</name>
<proteinExistence type="predicted"/>
<sequence>MVSLQESVESQLARGRGYFTKSNSLAETQQTPEAFQAAIARLKKKGSVVSPRRGFFLILRPEDRALGAPDPARWIDPLMSYLKVDYRISLLRAAAVHGSTH</sequence>
<dbReference type="RefSeq" id="WP_206293757.1">
    <property type="nucleotide sequence ID" value="NZ_CP063458.1"/>
</dbReference>
<dbReference type="EMBL" id="CP063458">
    <property type="protein sequence ID" value="QOV90659.1"/>
    <property type="molecule type" value="Genomic_DNA"/>
</dbReference>
<evidence type="ECO:0008006" key="3">
    <source>
        <dbReference type="Google" id="ProtNLM"/>
    </source>
</evidence>
<evidence type="ECO:0000313" key="2">
    <source>
        <dbReference type="Proteomes" id="UP000593765"/>
    </source>
</evidence>
<dbReference type="Proteomes" id="UP000593765">
    <property type="component" value="Chromosome"/>
</dbReference>
<protein>
    <recommendedName>
        <fullName evidence="3">AbiEi antitoxin C-terminal domain-containing protein</fullName>
    </recommendedName>
</protein>
<keyword evidence="2" id="KW-1185">Reference proteome</keyword>
<dbReference type="KEGG" id="hbs:IPV69_04670"/>
<dbReference type="AlphaFoldDB" id="A0A7M2WYZ8"/>
<evidence type="ECO:0000313" key="1">
    <source>
        <dbReference type="EMBL" id="QOV90659.1"/>
    </source>
</evidence>
<organism evidence="1 2">
    <name type="scientific">Humisphaera borealis</name>
    <dbReference type="NCBI Taxonomy" id="2807512"/>
    <lineage>
        <taxon>Bacteria</taxon>
        <taxon>Pseudomonadati</taxon>
        <taxon>Planctomycetota</taxon>
        <taxon>Phycisphaerae</taxon>
        <taxon>Tepidisphaerales</taxon>
        <taxon>Tepidisphaeraceae</taxon>
        <taxon>Humisphaera</taxon>
    </lineage>
</organism>
<reference evidence="1 2" key="1">
    <citation type="submission" date="2020-10" db="EMBL/GenBank/DDBJ databases">
        <title>Wide distribution of Phycisphaera-like planctomycetes from WD2101 soil group in peatlands and genome analysis of the first cultivated representative.</title>
        <authorList>
            <person name="Dedysh S.N."/>
            <person name="Beletsky A.V."/>
            <person name="Ivanova A."/>
            <person name="Kulichevskaya I.S."/>
            <person name="Suzina N.E."/>
            <person name="Philippov D.A."/>
            <person name="Rakitin A.L."/>
            <person name="Mardanov A.V."/>
            <person name="Ravin N.V."/>
        </authorList>
    </citation>
    <scope>NUCLEOTIDE SEQUENCE [LARGE SCALE GENOMIC DNA]</scope>
    <source>
        <strain evidence="1 2">M1803</strain>
    </source>
</reference>